<dbReference type="EMBL" id="CH476607">
    <property type="protein sequence ID" value="EAU30573.1"/>
    <property type="molecule type" value="Genomic_DNA"/>
</dbReference>
<dbReference type="Proteomes" id="UP000007963">
    <property type="component" value="Unassembled WGS sequence"/>
</dbReference>
<organism evidence="1 2">
    <name type="scientific">Aspergillus terreus (strain NIH 2624 / FGSC A1156)</name>
    <dbReference type="NCBI Taxonomy" id="341663"/>
    <lineage>
        <taxon>Eukaryota</taxon>
        <taxon>Fungi</taxon>
        <taxon>Dikarya</taxon>
        <taxon>Ascomycota</taxon>
        <taxon>Pezizomycotina</taxon>
        <taxon>Eurotiomycetes</taxon>
        <taxon>Eurotiomycetidae</taxon>
        <taxon>Eurotiales</taxon>
        <taxon>Aspergillaceae</taxon>
        <taxon>Aspergillus</taxon>
        <taxon>Aspergillus subgen. Circumdati</taxon>
    </lineage>
</organism>
<proteinExistence type="predicted"/>
<protein>
    <submittedName>
        <fullName evidence="1">Uncharacterized protein</fullName>
    </submittedName>
</protein>
<accession>Q0CA48</accession>
<name>Q0CA48_ASPTN</name>
<dbReference type="HOGENOM" id="CLU_2072665_0_0_1"/>
<evidence type="ECO:0000313" key="2">
    <source>
        <dbReference type="Proteomes" id="UP000007963"/>
    </source>
</evidence>
<dbReference type="AlphaFoldDB" id="Q0CA48"/>
<sequence>MAFLVMCSDVHGIPIRSTNPFGLSRMTSILVIVRPDAAPAILVWQNDVNKVWKGLEPSIGSQVRLRLCSIYKSLDQMGSTVTRYLPPHRHKQQPVVGGRSKARTLVLPPTSRDLWRLG</sequence>
<dbReference type="GeneID" id="4353886"/>
<dbReference type="RefSeq" id="XP_001218058.1">
    <property type="nucleotide sequence ID" value="XM_001218057.1"/>
</dbReference>
<gene>
    <name evidence="1" type="ORF">ATEG_09436</name>
</gene>
<dbReference type="VEuPathDB" id="FungiDB:ATEG_09436"/>
<reference evidence="2" key="1">
    <citation type="submission" date="2005-09" db="EMBL/GenBank/DDBJ databases">
        <title>Annotation of the Aspergillus terreus NIH2624 genome.</title>
        <authorList>
            <person name="Birren B.W."/>
            <person name="Lander E.S."/>
            <person name="Galagan J.E."/>
            <person name="Nusbaum C."/>
            <person name="Devon K."/>
            <person name="Henn M."/>
            <person name="Ma L.-J."/>
            <person name="Jaffe D.B."/>
            <person name="Butler J."/>
            <person name="Alvarez P."/>
            <person name="Gnerre S."/>
            <person name="Grabherr M."/>
            <person name="Kleber M."/>
            <person name="Mauceli E.W."/>
            <person name="Brockman W."/>
            <person name="Rounsley S."/>
            <person name="Young S.K."/>
            <person name="LaButti K."/>
            <person name="Pushparaj V."/>
            <person name="DeCaprio D."/>
            <person name="Crawford M."/>
            <person name="Koehrsen M."/>
            <person name="Engels R."/>
            <person name="Montgomery P."/>
            <person name="Pearson M."/>
            <person name="Howarth C."/>
            <person name="Larson L."/>
            <person name="Luoma S."/>
            <person name="White J."/>
            <person name="Alvarado L."/>
            <person name="Kodira C.D."/>
            <person name="Zeng Q."/>
            <person name="Oleary S."/>
            <person name="Yandava C."/>
            <person name="Denning D.W."/>
            <person name="Nierman W.C."/>
            <person name="Milne T."/>
            <person name="Madden K."/>
        </authorList>
    </citation>
    <scope>NUCLEOTIDE SEQUENCE [LARGE SCALE GENOMIC DNA]</scope>
    <source>
        <strain evidence="2">NIH 2624 / FGSC A1156</strain>
    </source>
</reference>
<evidence type="ECO:0000313" key="1">
    <source>
        <dbReference type="EMBL" id="EAU30573.1"/>
    </source>
</evidence>